<evidence type="ECO:0000313" key="2">
    <source>
        <dbReference type="EMBL" id="CAG9805868.1"/>
    </source>
</evidence>
<dbReference type="Proteomes" id="UP001153620">
    <property type="component" value="Chromosome 2"/>
</dbReference>
<dbReference type="SUPFAM" id="SSF46938">
    <property type="entry name" value="CRAL/TRIO N-terminal domain"/>
    <property type="match status" value="1"/>
</dbReference>
<name>A0A9N9RVS7_9DIPT</name>
<dbReference type="Gene3D" id="3.40.525.10">
    <property type="entry name" value="CRAL-TRIO lipid binding domain"/>
    <property type="match status" value="1"/>
</dbReference>
<keyword evidence="3" id="KW-1185">Reference proteome</keyword>
<dbReference type="InterPro" id="IPR036273">
    <property type="entry name" value="CRAL/TRIO_N_dom_sf"/>
</dbReference>
<dbReference type="PRINTS" id="PR00180">
    <property type="entry name" value="CRETINALDHBP"/>
</dbReference>
<dbReference type="SUPFAM" id="SSF52087">
    <property type="entry name" value="CRAL/TRIO domain"/>
    <property type="match status" value="1"/>
</dbReference>
<gene>
    <name evidence="2" type="ORF">CHIRRI_LOCUS8735</name>
</gene>
<dbReference type="PROSITE" id="PS50191">
    <property type="entry name" value="CRAL_TRIO"/>
    <property type="match status" value="1"/>
</dbReference>
<dbReference type="CDD" id="cd00170">
    <property type="entry name" value="SEC14"/>
    <property type="match status" value="1"/>
</dbReference>
<accession>A0A9N9RVS7</accession>
<dbReference type="InterPro" id="IPR036865">
    <property type="entry name" value="CRAL-TRIO_dom_sf"/>
</dbReference>
<dbReference type="EMBL" id="OU895878">
    <property type="protein sequence ID" value="CAG9805868.1"/>
    <property type="molecule type" value="Genomic_DNA"/>
</dbReference>
<evidence type="ECO:0000313" key="3">
    <source>
        <dbReference type="Proteomes" id="UP001153620"/>
    </source>
</evidence>
<sequence>MFKDLKNLLDRSYSYKKSLKRQNIKQENVNLLREKVKNSKYVPRSLTDKQLLFFLNRNRCDIDRVATLMENYYKNGTIIPEFFKDRDVFSKKIQNCLENQYFIMLPITSNNQMLFYHSLKNFDSTTYEFDTAAKVFCMLFEAHTCIHGPLSEAVFIFDLRGLNFRFLLKPSISSVRRGFKFLNGANPIKIKKINVLNTVPLFDFIASLIKPFIKPKIFQRIHLHHSDIDYEKFYENEIPRSHLPKEYGGTLGTLDELQAETTKKLMDLRDYFILEEKQRELEFEDYIRKHPKDVKCHD</sequence>
<feature type="domain" description="CRAL-TRIO" evidence="1">
    <location>
        <begin position="90"/>
        <end position="255"/>
    </location>
</feature>
<reference evidence="2" key="1">
    <citation type="submission" date="2022-01" db="EMBL/GenBank/DDBJ databases">
        <authorList>
            <person name="King R."/>
        </authorList>
    </citation>
    <scope>NUCLEOTIDE SEQUENCE</scope>
</reference>
<dbReference type="Pfam" id="PF00650">
    <property type="entry name" value="CRAL_TRIO"/>
    <property type="match status" value="1"/>
</dbReference>
<dbReference type="GO" id="GO:0016020">
    <property type="term" value="C:membrane"/>
    <property type="evidence" value="ECO:0007669"/>
    <property type="project" value="TreeGrafter"/>
</dbReference>
<dbReference type="OrthoDB" id="6432525at2759"/>
<dbReference type="SMART" id="SM00516">
    <property type="entry name" value="SEC14"/>
    <property type="match status" value="1"/>
</dbReference>
<dbReference type="AlphaFoldDB" id="A0A9N9RVS7"/>
<dbReference type="PANTHER" id="PTHR10174:SF130">
    <property type="entry name" value="ALPHA-TOCOPHEROL TRANSFER PROTEIN-LIKE"/>
    <property type="match status" value="1"/>
</dbReference>
<dbReference type="PANTHER" id="PTHR10174">
    <property type="entry name" value="ALPHA-TOCOPHEROL TRANSFER PROTEIN-RELATED"/>
    <property type="match status" value="1"/>
</dbReference>
<proteinExistence type="predicted"/>
<protein>
    <recommendedName>
        <fullName evidence="1">CRAL-TRIO domain-containing protein</fullName>
    </recommendedName>
</protein>
<reference evidence="2" key="2">
    <citation type="submission" date="2022-10" db="EMBL/GenBank/DDBJ databases">
        <authorList>
            <consortium name="ENA_rothamsted_submissions"/>
            <consortium name="culmorum"/>
            <person name="King R."/>
        </authorList>
    </citation>
    <scope>NUCLEOTIDE SEQUENCE</scope>
</reference>
<evidence type="ECO:0000259" key="1">
    <source>
        <dbReference type="PROSITE" id="PS50191"/>
    </source>
</evidence>
<dbReference type="InterPro" id="IPR001251">
    <property type="entry name" value="CRAL-TRIO_dom"/>
</dbReference>
<dbReference type="GO" id="GO:1902936">
    <property type="term" value="F:phosphatidylinositol bisphosphate binding"/>
    <property type="evidence" value="ECO:0007669"/>
    <property type="project" value="TreeGrafter"/>
</dbReference>
<organism evidence="2 3">
    <name type="scientific">Chironomus riparius</name>
    <dbReference type="NCBI Taxonomy" id="315576"/>
    <lineage>
        <taxon>Eukaryota</taxon>
        <taxon>Metazoa</taxon>
        <taxon>Ecdysozoa</taxon>
        <taxon>Arthropoda</taxon>
        <taxon>Hexapoda</taxon>
        <taxon>Insecta</taxon>
        <taxon>Pterygota</taxon>
        <taxon>Neoptera</taxon>
        <taxon>Endopterygota</taxon>
        <taxon>Diptera</taxon>
        <taxon>Nematocera</taxon>
        <taxon>Chironomoidea</taxon>
        <taxon>Chironomidae</taxon>
        <taxon>Chironominae</taxon>
        <taxon>Chironomus</taxon>
    </lineage>
</organism>